<dbReference type="InterPro" id="IPR035093">
    <property type="entry name" value="RelE/ParE_toxin_dom_sf"/>
</dbReference>
<dbReference type="SUPFAM" id="SSF143011">
    <property type="entry name" value="RelE-like"/>
    <property type="match status" value="1"/>
</dbReference>
<accession>A0A839HEP2</accession>
<dbReference type="AlphaFoldDB" id="A0A839HEP2"/>
<gene>
    <name evidence="2" type="ORF">HUK38_13995</name>
</gene>
<evidence type="ECO:0000313" key="2">
    <source>
        <dbReference type="EMBL" id="MBB1127323.1"/>
    </source>
</evidence>
<keyword evidence="3" id="KW-1185">Reference proteome</keyword>
<dbReference type="Pfam" id="PF05016">
    <property type="entry name" value="ParE_toxin"/>
    <property type="match status" value="1"/>
</dbReference>
<dbReference type="Gene3D" id="3.30.2310.20">
    <property type="entry name" value="RelE-like"/>
    <property type="match status" value="1"/>
</dbReference>
<proteinExistence type="predicted"/>
<sequence length="88" mass="10425">MKVSYHKKFLKQLANLPPTIRTQIETFAFERLPSAESLSELGVIEKMHGHRGYYKTRFGAYRVGMKVENNMLILQVVMDRKEIYRFFP</sequence>
<dbReference type="Proteomes" id="UP000548632">
    <property type="component" value="Unassembled WGS sequence"/>
</dbReference>
<evidence type="ECO:0000256" key="1">
    <source>
        <dbReference type="ARBA" id="ARBA00022649"/>
    </source>
</evidence>
<protein>
    <submittedName>
        <fullName evidence="2">Type II toxin-antitoxin system RelE/ParE family toxin</fullName>
    </submittedName>
</protein>
<reference evidence="2 3" key="1">
    <citation type="journal article" date="2020" name="Arch. Microbiol.">
        <title>The genome sequence of the giant phototrophic gammaproteobacterium Thiospirillum jenense gives insight into its physiological properties and phylogenetic relationships.</title>
        <authorList>
            <person name="Imhoff J.F."/>
            <person name="Meyer T.E."/>
            <person name="Kyndt J.A."/>
        </authorList>
    </citation>
    <scope>NUCLEOTIDE SEQUENCE [LARGE SCALE GENOMIC DNA]</scope>
    <source>
        <strain evidence="2 3">DSM 216</strain>
    </source>
</reference>
<comment type="caution">
    <text evidence="2">The sequence shown here is derived from an EMBL/GenBank/DDBJ whole genome shotgun (WGS) entry which is preliminary data.</text>
</comment>
<organism evidence="2 3">
    <name type="scientific">Thiospirillum jenense</name>
    <dbReference type="NCBI Taxonomy" id="1653858"/>
    <lineage>
        <taxon>Bacteria</taxon>
        <taxon>Pseudomonadati</taxon>
        <taxon>Pseudomonadota</taxon>
        <taxon>Gammaproteobacteria</taxon>
        <taxon>Chromatiales</taxon>
        <taxon>Chromatiaceae</taxon>
        <taxon>Thiospirillum</taxon>
    </lineage>
</organism>
<dbReference type="InterPro" id="IPR007712">
    <property type="entry name" value="RelE/ParE_toxin"/>
</dbReference>
<dbReference type="EMBL" id="JABVCQ010000050">
    <property type="protein sequence ID" value="MBB1127323.1"/>
    <property type="molecule type" value="Genomic_DNA"/>
</dbReference>
<evidence type="ECO:0000313" key="3">
    <source>
        <dbReference type="Proteomes" id="UP000548632"/>
    </source>
</evidence>
<keyword evidence="1" id="KW-1277">Toxin-antitoxin system</keyword>
<dbReference type="RefSeq" id="WP_182584950.1">
    <property type="nucleotide sequence ID" value="NZ_JABVCQ010000050.1"/>
</dbReference>
<name>A0A839HEP2_9GAMM</name>